<gene>
    <name evidence="7" type="ORF">RB653_007992</name>
</gene>
<dbReference type="PANTHER" id="PTHR12483">
    <property type="entry name" value="SOLUTE CARRIER FAMILY 31 COPPER TRANSPORTERS"/>
    <property type="match status" value="1"/>
</dbReference>
<name>A0AAN7TY42_9MYCE</name>
<keyword evidence="8" id="KW-1185">Reference proteome</keyword>
<evidence type="ECO:0000313" key="8">
    <source>
        <dbReference type="Proteomes" id="UP001344447"/>
    </source>
</evidence>
<comment type="subcellular location">
    <subcellularLocation>
        <location evidence="1">Membrane</location>
    </subcellularLocation>
</comment>
<sequence length="533" mass="58102">MKFLSTTTIILFFILISSSLFVVKGQVDCVTQSNDASCVNYVYPLANITADINSLCVSMPYMPVCSIQQSCNQVSSTNGICDPFSILGDSCLHDMPGMSGCNNFKKLCASGSVVKQCSTVDSITNLPTTMQMWANIQSICTEMSMAGCEKCTKLNATCDVLPVYSTLCLAMPEMSQCANWTKMCQSTGNVLSSPISSGICTDTPTPATNCFSDPSDPKCTDYIYTSANSNTDISTLCKSMPYMTACSIQKSCSDASSTNGICAPFSILGDSCLHDMPGMSGCSNFKKLCASGSVVEQCSTVDSITNLPTTMQLFAGIKSICTEMAMDGCEKCSGNSPTTTCDVLPVYSALCMSMPDMSQCANWTKMCSSSGQLYDSQITSDYCVASTQDAVPIMRMYFHTGILDYILFKSWVPRTDRQFAGSWFAIFFFAIFFELEKTLRSILEKRWAPKKKDSDDDNLINSSLLKGSYPKFSYRDIIRGSLHAIELTCSYALMLVAMTFNVALFFAVIAGVLVGNILFGRYRNYTPRVTCCE</sequence>
<dbReference type="Pfam" id="PF04145">
    <property type="entry name" value="Ctr"/>
    <property type="match status" value="1"/>
</dbReference>
<keyword evidence="6" id="KW-0732">Signal</keyword>
<evidence type="ECO:0000256" key="6">
    <source>
        <dbReference type="SAM" id="SignalP"/>
    </source>
</evidence>
<evidence type="ECO:0000256" key="3">
    <source>
        <dbReference type="ARBA" id="ARBA00022989"/>
    </source>
</evidence>
<dbReference type="Proteomes" id="UP001344447">
    <property type="component" value="Unassembled WGS sequence"/>
</dbReference>
<dbReference type="GO" id="GO:0005375">
    <property type="term" value="F:copper ion transmembrane transporter activity"/>
    <property type="evidence" value="ECO:0007669"/>
    <property type="project" value="InterPro"/>
</dbReference>
<organism evidence="7 8">
    <name type="scientific">Dictyostelium firmibasis</name>
    <dbReference type="NCBI Taxonomy" id="79012"/>
    <lineage>
        <taxon>Eukaryota</taxon>
        <taxon>Amoebozoa</taxon>
        <taxon>Evosea</taxon>
        <taxon>Eumycetozoa</taxon>
        <taxon>Dictyostelia</taxon>
        <taxon>Dictyosteliales</taxon>
        <taxon>Dictyosteliaceae</taxon>
        <taxon>Dictyostelium</taxon>
    </lineage>
</organism>
<feature type="signal peptide" evidence="6">
    <location>
        <begin position="1"/>
        <end position="25"/>
    </location>
</feature>
<evidence type="ECO:0000256" key="1">
    <source>
        <dbReference type="ARBA" id="ARBA00004370"/>
    </source>
</evidence>
<dbReference type="InterPro" id="IPR007274">
    <property type="entry name" value="Cop_transporter"/>
</dbReference>
<keyword evidence="4 5" id="KW-0472">Membrane</keyword>
<dbReference type="GO" id="GO:0016020">
    <property type="term" value="C:membrane"/>
    <property type="evidence" value="ECO:0007669"/>
    <property type="project" value="UniProtKB-SubCell"/>
</dbReference>
<keyword evidence="3 5" id="KW-1133">Transmembrane helix</keyword>
<comment type="caution">
    <text evidence="7">The sequence shown here is derived from an EMBL/GenBank/DDBJ whole genome shotgun (WGS) entry which is preliminary data.</text>
</comment>
<evidence type="ECO:0000313" key="7">
    <source>
        <dbReference type="EMBL" id="KAK5578322.1"/>
    </source>
</evidence>
<dbReference type="PANTHER" id="PTHR12483:SF119">
    <property type="entry name" value="COPPER TRANSPORT PROTEIN-RELATED"/>
    <property type="match status" value="1"/>
</dbReference>
<evidence type="ECO:0008006" key="9">
    <source>
        <dbReference type="Google" id="ProtNLM"/>
    </source>
</evidence>
<proteinExistence type="predicted"/>
<keyword evidence="2 5" id="KW-0812">Transmembrane</keyword>
<evidence type="ECO:0000256" key="2">
    <source>
        <dbReference type="ARBA" id="ARBA00022692"/>
    </source>
</evidence>
<evidence type="ECO:0000256" key="5">
    <source>
        <dbReference type="SAM" id="Phobius"/>
    </source>
</evidence>
<reference evidence="7 8" key="1">
    <citation type="submission" date="2023-11" db="EMBL/GenBank/DDBJ databases">
        <title>Dfirmibasis_genome.</title>
        <authorList>
            <person name="Edelbroek B."/>
            <person name="Kjellin J."/>
            <person name="Jerlstrom-Hultqvist J."/>
            <person name="Soderbom F."/>
        </authorList>
    </citation>
    <scope>NUCLEOTIDE SEQUENCE [LARGE SCALE GENOMIC DNA]</scope>
    <source>
        <strain evidence="7 8">TNS-C-14</strain>
    </source>
</reference>
<protein>
    <recommendedName>
        <fullName evidence="9">Copper transporter</fullName>
    </recommendedName>
</protein>
<accession>A0AAN7TY42</accession>
<feature type="transmembrane region" description="Helical" evidence="5">
    <location>
        <begin position="491"/>
        <end position="519"/>
    </location>
</feature>
<dbReference type="AlphaFoldDB" id="A0AAN7TY42"/>
<feature type="chain" id="PRO_5042935597" description="Copper transporter" evidence="6">
    <location>
        <begin position="26"/>
        <end position="533"/>
    </location>
</feature>
<dbReference type="EMBL" id="JAVFKY010000003">
    <property type="protein sequence ID" value="KAK5578322.1"/>
    <property type="molecule type" value="Genomic_DNA"/>
</dbReference>
<evidence type="ECO:0000256" key="4">
    <source>
        <dbReference type="ARBA" id="ARBA00023136"/>
    </source>
</evidence>